<evidence type="ECO:0000313" key="5">
    <source>
        <dbReference type="EMBL" id="MBO1318715.1"/>
    </source>
</evidence>
<dbReference type="RefSeq" id="WP_207858377.1">
    <property type="nucleotide sequence ID" value="NZ_JAFREP010000007.1"/>
</dbReference>
<evidence type="ECO:0000256" key="3">
    <source>
        <dbReference type="ARBA" id="ARBA00023125"/>
    </source>
</evidence>
<dbReference type="InterPro" id="IPR036388">
    <property type="entry name" value="WH-like_DNA-bd_sf"/>
</dbReference>
<dbReference type="SUPFAM" id="SSF46785">
    <property type="entry name" value="Winged helix' DNA-binding domain"/>
    <property type="match status" value="1"/>
</dbReference>
<dbReference type="Proteomes" id="UP000664417">
    <property type="component" value="Unassembled WGS sequence"/>
</dbReference>
<keyword evidence="3" id="KW-0238">DNA-binding</keyword>
<comment type="similarity">
    <text evidence="1">Belongs to the BlaI transcriptional regulatory family.</text>
</comment>
<protein>
    <submittedName>
        <fullName evidence="5">BlaI/MecI/CopY family transcriptional regulator</fullName>
    </submittedName>
</protein>
<reference evidence="5" key="1">
    <citation type="submission" date="2021-03" db="EMBL/GenBank/DDBJ databases">
        <authorList>
            <person name="Wang G."/>
        </authorList>
    </citation>
    <scope>NUCLEOTIDE SEQUENCE</scope>
    <source>
        <strain evidence="5">KCTC 12899</strain>
    </source>
</reference>
<dbReference type="GO" id="GO:0003677">
    <property type="term" value="F:DNA binding"/>
    <property type="evidence" value="ECO:0007669"/>
    <property type="project" value="UniProtKB-KW"/>
</dbReference>
<dbReference type="PIRSF" id="PIRSF019455">
    <property type="entry name" value="CopR_AtkY"/>
    <property type="match status" value="1"/>
</dbReference>
<comment type="caution">
    <text evidence="5">The sequence shown here is derived from an EMBL/GenBank/DDBJ whole genome shotgun (WGS) entry which is preliminary data.</text>
</comment>
<dbReference type="Pfam" id="PF03965">
    <property type="entry name" value="Penicillinase_R"/>
    <property type="match status" value="1"/>
</dbReference>
<dbReference type="AlphaFoldDB" id="A0A8J7QHR9"/>
<keyword evidence="2" id="KW-0805">Transcription regulation</keyword>
<gene>
    <name evidence="5" type="ORF">J3U88_09605</name>
</gene>
<evidence type="ECO:0000256" key="4">
    <source>
        <dbReference type="ARBA" id="ARBA00023163"/>
    </source>
</evidence>
<dbReference type="Gene3D" id="1.10.10.10">
    <property type="entry name" value="Winged helix-like DNA-binding domain superfamily/Winged helix DNA-binding domain"/>
    <property type="match status" value="1"/>
</dbReference>
<dbReference type="EMBL" id="JAFREP010000007">
    <property type="protein sequence ID" value="MBO1318715.1"/>
    <property type="molecule type" value="Genomic_DNA"/>
</dbReference>
<name>A0A8J7QHR9_9BACT</name>
<evidence type="ECO:0000313" key="6">
    <source>
        <dbReference type="Proteomes" id="UP000664417"/>
    </source>
</evidence>
<dbReference type="GO" id="GO:0045892">
    <property type="term" value="P:negative regulation of DNA-templated transcription"/>
    <property type="evidence" value="ECO:0007669"/>
    <property type="project" value="InterPro"/>
</dbReference>
<dbReference type="Gene3D" id="1.10.4040.10">
    <property type="entry name" value="Penicillinase repressor domain"/>
    <property type="match status" value="1"/>
</dbReference>
<accession>A0A8J7QHR9</accession>
<organism evidence="5 6">
    <name type="scientific">Acanthopleuribacter pedis</name>
    <dbReference type="NCBI Taxonomy" id="442870"/>
    <lineage>
        <taxon>Bacteria</taxon>
        <taxon>Pseudomonadati</taxon>
        <taxon>Acidobacteriota</taxon>
        <taxon>Holophagae</taxon>
        <taxon>Acanthopleuribacterales</taxon>
        <taxon>Acanthopleuribacteraceae</taxon>
        <taxon>Acanthopleuribacter</taxon>
    </lineage>
</organism>
<dbReference type="InterPro" id="IPR036390">
    <property type="entry name" value="WH_DNA-bd_sf"/>
</dbReference>
<evidence type="ECO:0000256" key="2">
    <source>
        <dbReference type="ARBA" id="ARBA00023015"/>
    </source>
</evidence>
<keyword evidence="4" id="KW-0804">Transcription</keyword>
<proteinExistence type="inferred from homology"/>
<evidence type="ECO:0000256" key="1">
    <source>
        <dbReference type="ARBA" id="ARBA00011046"/>
    </source>
</evidence>
<dbReference type="InterPro" id="IPR005650">
    <property type="entry name" value="BlaI_family"/>
</dbReference>
<sequence length="128" mass="15017">MKLSDFEFEVMQVFWDQGSLTAPEVHKQIAEQRKVAYSTVKTIIDRLEEKQALVRERTYGRTILYGAAVTRESLSKPMVHSFIGKLFGGNVRPLFNHVLKEEQMSLEDVDYLQEILDQKRRKLEKEKE</sequence>
<keyword evidence="6" id="KW-1185">Reference proteome</keyword>